<reference evidence="1" key="1">
    <citation type="submission" date="2020-07" db="EMBL/GenBank/DDBJ databases">
        <title>Multicomponent nature underlies the extraordinary mechanical properties of spider dragline silk.</title>
        <authorList>
            <person name="Kono N."/>
            <person name="Nakamura H."/>
            <person name="Mori M."/>
            <person name="Yoshida Y."/>
            <person name="Ohtoshi R."/>
            <person name="Malay A.D."/>
            <person name="Moran D.A.P."/>
            <person name="Tomita M."/>
            <person name="Numata K."/>
            <person name="Arakawa K."/>
        </authorList>
    </citation>
    <scope>NUCLEOTIDE SEQUENCE</scope>
</reference>
<organism evidence="1 2">
    <name type="scientific">Trichonephila clavata</name>
    <name type="common">Joro spider</name>
    <name type="synonym">Nephila clavata</name>
    <dbReference type="NCBI Taxonomy" id="2740835"/>
    <lineage>
        <taxon>Eukaryota</taxon>
        <taxon>Metazoa</taxon>
        <taxon>Ecdysozoa</taxon>
        <taxon>Arthropoda</taxon>
        <taxon>Chelicerata</taxon>
        <taxon>Arachnida</taxon>
        <taxon>Araneae</taxon>
        <taxon>Araneomorphae</taxon>
        <taxon>Entelegynae</taxon>
        <taxon>Araneoidea</taxon>
        <taxon>Nephilidae</taxon>
        <taxon>Trichonephila</taxon>
    </lineage>
</organism>
<dbReference type="AlphaFoldDB" id="A0A8X6G5R7"/>
<comment type="caution">
    <text evidence="1">The sequence shown here is derived from an EMBL/GenBank/DDBJ whole genome shotgun (WGS) entry which is preliminary data.</text>
</comment>
<protein>
    <submittedName>
        <fullName evidence="1">Uncharacterized protein</fullName>
    </submittedName>
</protein>
<dbReference type="Proteomes" id="UP000887116">
    <property type="component" value="Unassembled WGS sequence"/>
</dbReference>
<dbReference type="EMBL" id="BMAO01024373">
    <property type="protein sequence ID" value="GFQ94949.1"/>
    <property type="molecule type" value="Genomic_DNA"/>
</dbReference>
<evidence type="ECO:0000313" key="1">
    <source>
        <dbReference type="EMBL" id="GFQ94949.1"/>
    </source>
</evidence>
<dbReference type="OrthoDB" id="1932795at2759"/>
<accession>A0A8X6G5R7</accession>
<name>A0A8X6G5R7_TRICU</name>
<gene>
    <name evidence="1" type="ORF">TNCT_497851</name>
</gene>
<evidence type="ECO:0000313" key="2">
    <source>
        <dbReference type="Proteomes" id="UP000887116"/>
    </source>
</evidence>
<keyword evidence="2" id="KW-1185">Reference proteome</keyword>
<sequence length="82" mass="9203">MAAVGSWGDSVWLIPINERDSRLLNRCPHPIAMEGNFLEGPAASKPYERERLQVCDALRCPGPHVRYSRGDNVRRCLGRRAG</sequence>
<proteinExistence type="predicted"/>